<organism evidence="2 3">
    <name type="scientific">Molorchus minor</name>
    <dbReference type="NCBI Taxonomy" id="1323400"/>
    <lineage>
        <taxon>Eukaryota</taxon>
        <taxon>Metazoa</taxon>
        <taxon>Ecdysozoa</taxon>
        <taxon>Arthropoda</taxon>
        <taxon>Hexapoda</taxon>
        <taxon>Insecta</taxon>
        <taxon>Pterygota</taxon>
        <taxon>Neoptera</taxon>
        <taxon>Endopterygota</taxon>
        <taxon>Coleoptera</taxon>
        <taxon>Polyphaga</taxon>
        <taxon>Cucujiformia</taxon>
        <taxon>Chrysomeloidea</taxon>
        <taxon>Cerambycidae</taxon>
        <taxon>Lamiinae</taxon>
        <taxon>Monochamini</taxon>
        <taxon>Molorchus</taxon>
    </lineage>
</organism>
<protein>
    <submittedName>
        <fullName evidence="2">Uncharacterized protein</fullName>
    </submittedName>
</protein>
<feature type="region of interest" description="Disordered" evidence="1">
    <location>
        <begin position="54"/>
        <end position="77"/>
    </location>
</feature>
<accession>A0ABQ9IQS8</accession>
<sequence length="77" mass="8332">MILKKNPLQNGSIGMLWNRELGGRTGSTTSVRSDLTVAKRMALLVFTDFACWAPSPFSASPPSSATLSSPSPKPRYF</sequence>
<comment type="caution">
    <text evidence="2">The sequence shown here is derived from an EMBL/GenBank/DDBJ whole genome shotgun (WGS) entry which is preliminary data.</text>
</comment>
<evidence type="ECO:0000313" key="3">
    <source>
        <dbReference type="Proteomes" id="UP001162164"/>
    </source>
</evidence>
<feature type="compositionally biased region" description="Low complexity" evidence="1">
    <location>
        <begin position="54"/>
        <end position="70"/>
    </location>
</feature>
<name>A0ABQ9IQS8_9CUCU</name>
<evidence type="ECO:0000313" key="2">
    <source>
        <dbReference type="EMBL" id="KAJ8953865.1"/>
    </source>
</evidence>
<dbReference type="Proteomes" id="UP001162164">
    <property type="component" value="Unassembled WGS sequence"/>
</dbReference>
<dbReference type="EMBL" id="JAPWTJ010003634">
    <property type="protein sequence ID" value="KAJ8953865.1"/>
    <property type="molecule type" value="Genomic_DNA"/>
</dbReference>
<proteinExistence type="predicted"/>
<keyword evidence="3" id="KW-1185">Reference proteome</keyword>
<reference evidence="2" key="1">
    <citation type="journal article" date="2023" name="Insect Mol. Biol.">
        <title>Genome sequencing provides insights into the evolution of gene families encoding plant cell wall-degrading enzymes in longhorned beetles.</title>
        <authorList>
            <person name="Shin N.R."/>
            <person name="Okamura Y."/>
            <person name="Kirsch R."/>
            <person name="Pauchet Y."/>
        </authorList>
    </citation>
    <scope>NUCLEOTIDE SEQUENCE</scope>
    <source>
        <strain evidence="2">MMC_N1</strain>
    </source>
</reference>
<gene>
    <name evidence="2" type="ORF">NQ317_007219</name>
</gene>
<evidence type="ECO:0000256" key="1">
    <source>
        <dbReference type="SAM" id="MobiDB-lite"/>
    </source>
</evidence>